<feature type="chain" id="PRO_5043964689" description="TGF-beta family profile domain-containing protein" evidence="9">
    <location>
        <begin position="23"/>
        <end position="340"/>
    </location>
</feature>
<keyword evidence="3" id="KW-0964">Secreted</keyword>
<dbReference type="InterPro" id="IPR015615">
    <property type="entry name" value="TGF-beta-rel"/>
</dbReference>
<dbReference type="CDD" id="cd13756">
    <property type="entry name" value="TGF_beta_BMPs_GDFs"/>
    <property type="match status" value="1"/>
</dbReference>
<dbReference type="GO" id="GO:0008083">
    <property type="term" value="F:growth factor activity"/>
    <property type="evidence" value="ECO:0007669"/>
    <property type="project" value="UniProtKB-KW"/>
</dbReference>
<dbReference type="Pfam" id="PF00019">
    <property type="entry name" value="TGF_beta"/>
    <property type="match status" value="1"/>
</dbReference>
<evidence type="ECO:0000313" key="11">
    <source>
        <dbReference type="EMBL" id="CAH3038571.1"/>
    </source>
</evidence>
<evidence type="ECO:0000259" key="10">
    <source>
        <dbReference type="PROSITE" id="PS51362"/>
    </source>
</evidence>
<evidence type="ECO:0000256" key="2">
    <source>
        <dbReference type="ARBA" id="ARBA00006656"/>
    </source>
</evidence>
<evidence type="ECO:0000256" key="3">
    <source>
        <dbReference type="ARBA" id="ARBA00022525"/>
    </source>
</evidence>
<proteinExistence type="inferred from homology"/>
<organism evidence="11 12">
    <name type="scientific">Pocillopora meandrina</name>
    <dbReference type="NCBI Taxonomy" id="46732"/>
    <lineage>
        <taxon>Eukaryota</taxon>
        <taxon>Metazoa</taxon>
        <taxon>Cnidaria</taxon>
        <taxon>Anthozoa</taxon>
        <taxon>Hexacorallia</taxon>
        <taxon>Scleractinia</taxon>
        <taxon>Astrocoeniina</taxon>
        <taxon>Pocilloporidae</taxon>
        <taxon>Pocillopora</taxon>
    </lineage>
</organism>
<dbReference type="PROSITE" id="PS51362">
    <property type="entry name" value="TGF_BETA_2"/>
    <property type="match status" value="1"/>
</dbReference>
<feature type="domain" description="TGF-beta family profile" evidence="10">
    <location>
        <begin position="225"/>
        <end position="340"/>
    </location>
</feature>
<keyword evidence="6" id="KW-1015">Disulfide bond</keyword>
<keyword evidence="4 9" id="KW-0732">Signal</keyword>
<dbReference type="PANTHER" id="PTHR11848">
    <property type="entry name" value="TGF-BETA FAMILY"/>
    <property type="match status" value="1"/>
</dbReference>
<dbReference type="Proteomes" id="UP001159428">
    <property type="component" value="Unassembled WGS sequence"/>
</dbReference>
<comment type="caution">
    <text evidence="11">The sequence shown here is derived from an EMBL/GenBank/DDBJ whole genome shotgun (WGS) entry which is preliminary data.</text>
</comment>
<sequence length="340" mass="38172">MSPQILLILFAVFASCLQRSTAMDSDESFKSLLGMQSRDRPPSNDSVTTSAENSADYMLRLLKMFGPIQGNTMLGFTDIDGKSDRHLKFNISFQRTKVLTFAELQLYKLPLKLPHENFTSTASVFIFDIHSGQRLSSQTVSMETVGWINFTLPLDVINEWNEKPDRNTGIKVNISDTTMSPLIRFATKEINSSLEMLLLIHTTDLSKSFPKLGINFTPIANPPRRMRRSLHPNHKGPCGRHELSVHFKDLGWDKWIIAPSKYSAYYCAGKCKNADVNIETTNHARIQLFLSEHDSNPPASPCCVPGELGSIDLLFNGEPGQSTYILKKMDEFVVMSCACL</sequence>
<dbReference type="PRINTS" id="PR00669">
    <property type="entry name" value="INHIBINA"/>
</dbReference>
<reference evidence="11 12" key="1">
    <citation type="submission" date="2022-05" db="EMBL/GenBank/DDBJ databases">
        <authorList>
            <consortium name="Genoscope - CEA"/>
            <person name="William W."/>
        </authorList>
    </citation>
    <scope>NUCLEOTIDE SEQUENCE [LARGE SCALE GENOMIC DNA]</scope>
</reference>
<gene>
    <name evidence="11" type="ORF">PMEA_00021777</name>
</gene>
<evidence type="ECO:0000313" key="12">
    <source>
        <dbReference type="Proteomes" id="UP001159428"/>
    </source>
</evidence>
<evidence type="ECO:0000256" key="8">
    <source>
        <dbReference type="RuleBase" id="RU000354"/>
    </source>
</evidence>
<dbReference type="InterPro" id="IPR029034">
    <property type="entry name" value="Cystine-knot_cytokine"/>
</dbReference>
<dbReference type="InterPro" id="IPR001111">
    <property type="entry name" value="TGF-b_propeptide"/>
</dbReference>
<dbReference type="GO" id="GO:0005615">
    <property type="term" value="C:extracellular space"/>
    <property type="evidence" value="ECO:0007669"/>
    <property type="project" value="TreeGrafter"/>
</dbReference>
<keyword evidence="5 8" id="KW-0339">Growth factor</keyword>
<evidence type="ECO:0000256" key="9">
    <source>
        <dbReference type="SAM" id="SignalP"/>
    </source>
</evidence>
<evidence type="ECO:0000256" key="7">
    <source>
        <dbReference type="ARBA" id="ARBA00023180"/>
    </source>
</evidence>
<dbReference type="InterPro" id="IPR001839">
    <property type="entry name" value="TGF-b_C"/>
</dbReference>
<dbReference type="PROSITE" id="PS00250">
    <property type="entry name" value="TGF_BETA_1"/>
    <property type="match status" value="1"/>
</dbReference>
<dbReference type="Gene3D" id="2.10.90.10">
    <property type="entry name" value="Cystine-knot cytokines"/>
    <property type="match status" value="1"/>
</dbReference>
<dbReference type="Gene3D" id="2.60.120.970">
    <property type="match status" value="1"/>
</dbReference>
<dbReference type="InterPro" id="IPR017948">
    <property type="entry name" value="TGFb_CS"/>
</dbReference>
<comment type="similarity">
    <text evidence="2 8">Belongs to the TGF-beta family.</text>
</comment>
<evidence type="ECO:0000256" key="1">
    <source>
        <dbReference type="ARBA" id="ARBA00004613"/>
    </source>
</evidence>
<evidence type="ECO:0000256" key="6">
    <source>
        <dbReference type="ARBA" id="ARBA00023157"/>
    </source>
</evidence>
<dbReference type="SUPFAM" id="SSF57501">
    <property type="entry name" value="Cystine-knot cytokines"/>
    <property type="match status" value="1"/>
</dbReference>
<dbReference type="GO" id="GO:0005125">
    <property type="term" value="F:cytokine activity"/>
    <property type="evidence" value="ECO:0007669"/>
    <property type="project" value="TreeGrafter"/>
</dbReference>
<keyword evidence="7" id="KW-0325">Glycoprotein</keyword>
<dbReference type="EMBL" id="CALNXJ010000004">
    <property type="protein sequence ID" value="CAH3038571.1"/>
    <property type="molecule type" value="Genomic_DNA"/>
</dbReference>
<dbReference type="Pfam" id="PF00688">
    <property type="entry name" value="TGFb_propeptide"/>
    <property type="match status" value="1"/>
</dbReference>
<keyword evidence="12" id="KW-1185">Reference proteome</keyword>
<dbReference type="SMART" id="SM00204">
    <property type="entry name" value="TGFB"/>
    <property type="match status" value="1"/>
</dbReference>
<accession>A0AAU9VXU4</accession>
<evidence type="ECO:0000256" key="5">
    <source>
        <dbReference type="ARBA" id="ARBA00023030"/>
    </source>
</evidence>
<protein>
    <recommendedName>
        <fullName evidence="10">TGF-beta family profile domain-containing protein</fullName>
    </recommendedName>
</protein>
<evidence type="ECO:0000256" key="4">
    <source>
        <dbReference type="ARBA" id="ARBA00022729"/>
    </source>
</evidence>
<dbReference type="AlphaFoldDB" id="A0AAU9VXU4"/>
<dbReference type="FunFam" id="2.10.90.10:FF:000001">
    <property type="entry name" value="Bone morphogenetic protein 4"/>
    <property type="match status" value="1"/>
</dbReference>
<comment type="subcellular location">
    <subcellularLocation>
        <location evidence="1">Secreted</location>
    </subcellularLocation>
</comment>
<name>A0AAU9VXU4_9CNID</name>
<feature type="signal peptide" evidence="9">
    <location>
        <begin position="1"/>
        <end position="22"/>
    </location>
</feature>